<feature type="region of interest" description="Disordered" evidence="8">
    <location>
        <begin position="361"/>
        <end position="457"/>
    </location>
</feature>
<feature type="region of interest" description="Disordered" evidence="8">
    <location>
        <begin position="1"/>
        <end position="59"/>
    </location>
</feature>
<comment type="caution">
    <text evidence="9">The sequence shown here is derived from an EMBL/GenBank/DDBJ whole genome shotgun (WGS) entry which is preliminary data.</text>
</comment>
<feature type="compositionally biased region" description="Polar residues" evidence="8">
    <location>
        <begin position="426"/>
        <end position="446"/>
    </location>
</feature>
<name>A0A8K0SRJ3_9HYPO</name>
<keyword evidence="5" id="KW-0159">Chromosome partition</keyword>
<keyword evidence="7" id="KW-0131">Cell cycle</keyword>
<feature type="compositionally biased region" description="Polar residues" evidence="8">
    <location>
        <begin position="263"/>
        <end position="276"/>
    </location>
</feature>
<reference evidence="9" key="1">
    <citation type="journal article" date="2021" name="Nat. Commun.">
        <title>Genetic determinants of endophytism in the Arabidopsis root mycobiome.</title>
        <authorList>
            <person name="Mesny F."/>
            <person name="Miyauchi S."/>
            <person name="Thiergart T."/>
            <person name="Pickel B."/>
            <person name="Atanasova L."/>
            <person name="Karlsson M."/>
            <person name="Huettel B."/>
            <person name="Barry K.W."/>
            <person name="Haridas S."/>
            <person name="Chen C."/>
            <person name="Bauer D."/>
            <person name="Andreopoulos W."/>
            <person name="Pangilinan J."/>
            <person name="LaButti K."/>
            <person name="Riley R."/>
            <person name="Lipzen A."/>
            <person name="Clum A."/>
            <person name="Drula E."/>
            <person name="Henrissat B."/>
            <person name="Kohler A."/>
            <person name="Grigoriev I.V."/>
            <person name="Martin F.M."/>
            <person name="Hacquard S."/>
        </authorList>
    </citation>
    <scope>NUCLEOTIDE SEQUENCE</scope>
    <source>
        <strain evidence="9">MPI-CAGE-CH-0235</strain>
    </source>
</reference>
<accession>A0A8K0SRJ3</accession>
<feature type="compositionally biased region" description="Basic and acidic residues" evidence="8">
    <location>
        <begin position="365"/>
        <end position="378"/>
    </location>
</feature>
<evidence type="ECO:0000313" key="9">
    <source>
        <dbReference type="EMBL" id="KAH7318539.1"/>
    </source>
</evidence>
<feature type="compositionally biased region" description="Pro residues" evidence="8">
    <location>
        <begin position="280"/>
        <end position="290"/>
    </location>
</feature>
<dbReference type="PANTHER" id="PTHR21394">
    <property type="entry name" value="MAU2 CHROMATID COHESION FACTOR HOMOLOG"/>
    <property type="match status" value="1"/>
</dbReference>
<sequence>MTYPGMGPSGQGYTPQQEQQQHQQQHQHHLQQYASHDGYQHHQPHQQPQLHHHQSQNHFQQLHAIPSSPNLGSSPQLYPGQPHHAQYMHHQLLLQQQQQQQHQQQQQQQQQQHQQQQHAMQQQNQYGATAAMNMYQGFDGAGSMYVGQQSPVSNYMPPADVWQQPMQQISSPQQAHHQVFRHQSQQQHQQPNLYSHHLSSPQQQQHQLLQQRHQLLQLQTQTQHQPRNQQNYPLQQQSLQQLQHQQRQQQHQHAPSPQSRSHSISTSTGLQTPELRQQSLPPPPPPPPPQQQHYQHQQQQQPQQSQSQQHHLQQQQLIQTPPPPQPQTLPVQPQPQYVNLQDIQPQQLYVPSQFSMGTALSKSKVKQEAEPENTKDVGDCIIAAPPPPETPTPTPAPKHGEDTITVKTQSARPPEVKTEFPRVKTSPRSSVSMSPAPTSRSPSISKRSPAVSHKPRPVDTLPIMMAVAEECLGKAHASVHDVAMSMHPDLVDEYQKLIATSLACFEAALQGGRLAPREEARVRLRYAALLHEETENLMEAETTLNKGIALCDKHRLFDLKYCMQYLMLKVLFQRNPRAALTATDKRISDCETFKHVQWYYAFRLLKASFFLEMGHGSEASAFDNLRAIQNVAKTRGTTRSDSNIEKVQACVAHAAKHQLDQTVASIPQIAVLTPFIEIMSTINTQHPDITLGPLRMLQKKLDESDEWHNVRPDFLLPIRKQTSAAKTISDDTSAIIRTGNSASEYDFVVMSFMTKMEMRSVIFAFSGLVSLHKPVTDGRRTIDLWREGLKILDSWDTSTAGIPYGPSVSLNAAVRQRTWRLEGQAYFNILLGLLSVTHCRWDNARAILARLEPAVGTWKQPMLTVLHTYLNGAYHQGIGDFQTALRIFSDDCFTVVEGSSNQSGGHDEIALLANMNKLWVMQHPTCRNDQVTLDMVEQLQHLGTNHPNLELRIAWHNCAAALETDPPASLNVKKNHMHTAIEISKITNNFLGAAITLCIMRSRFFENVVGQQALKSGLAAARQAYKSGCLLWQSVADGMLSQSYDVQGQKPEAMREWEKGTQKANAAFARIS</sequence>
<organism evidence="9 10">
    <name type="scientific">Stachybotrys elegans</name>
    <dbReference type="NCBI Taxonomy" id="80388"/>
    <lineage>
        <taxon>Eukaryota</taxon>
        <taxon>Fungi</taxon>
        <taxon>Dikarya</taxon>
        <taxon>Ascomycota</taxon>
        <taxon>Pezizomycotina</taxon>
        <taxon>Sordariomycetes</taxon>
        <taxon>Hypocreomycetidae</taxon>
        <taxon>Hypocreales</taxon>
        <taxon>Stachybotryaceae</taxon>
        <taxon>Stachybotrys</taxon>
    </lineage>
</organism>
<keyword evidence="6" id="KW-0539">Nucleus</keyword>
<feature type="compositionally biased region" description="Low complexity" evidence="8">
    <location>
        <begin position="237"/>
        <end position="262"/>
    </location>
</feature>
<dbReference type="GO" id="GO:0051301">
    <property type="term" value="P:cell division"/>
    <property type="evidence" value="ECO:0007669"/>
    <property type="project" value="UniProtKB-KW"/>
</dbReference>
<keyword evidence="3" id="KW-0132">Cell division</keyword>
<evidence type="ECO:0000256" key="7">
    <source>
        <dbReference type="ARBA" id="ARBA00023306"/>
    </source>
</evidence>
<evidence type="ECO:0000256" key="8">
    <source>
        <dbReference type="SAM" id="MobiDB-lite"/>
    </source>
</evidence>
<evidence type="ECO:0000256" key="5">
    <source>
        <dbReference type="ARBA" id="ARBA00022829"/>
    </source>
</evidence>
<dbReference type="AlphaFoldDB" id="A0A8K0SRJ3"/>
<dbReference type="GO" id="GO:0005634">
    <property type="term" value="C:nucleus"/>
    <property type="evidence" value="ECO:0007669"/>
    <property type="project" value="UniProtKB-SubCell"/>
</dbReference>
<keyword evidence="4" id="KW-0498">Mitosis</keyword>
<dbReference type="OrthoDB" id="5565328at2759"/>
<dbReference type="EMBL" id="JAGPNK010000007">
    <property type="protein sequence ID" value="KAH7318539.1"/>
    <property type="molecule type" value="Genomic_DNA"/>
</dbReference>
<dbReference type="Proteomes" id="UP000813444">
    <property type="component" value="Unassembled WGS sequence"/>
</dbReference>
<evidence type="ECO:0000256" key="2">
    <source>
        <dbReference type="ARBA" id="ARBA00008585"/>
    </source>
</evidence>
<comment type="similarity">
    <text evidence="2">Belongs to the SCC4/mau-2 family.</text>
</comment>
<feature type="region of interest" description="Disordered" evidence="8">
    <location>
        <begin position="94"/>
        <end position="123"/>
    </location>
</feature>
<gene>
    <name evidence="9" type="ORF">B0I35DRAFT_479036</name>
</gene>
<evidence type="ECO:0000256" key="6">
    <source>
        <dbReference type="ARBA" id="ARBA00023242"/>
    </source>
</evidence>
<dbReference type="GO" id="GO:0007059">
    <property type="term" value="P:chromosome segregation"/>
    <property type="evidence" value="ECO:0007669"/>
    <property type="project" value="UniProtKB-KW"/>
</dbReference>
<evidence type="ECO:0000256" key="4">
    <source>
        <dbReference type="ARBA" id="ARBA00022776"/>
    </source>
</evidence>
<evidence type="ECO:0000256" key="1">
    <source>
        <dbReference type="ARBA" id="ARBA00004123"/>
    </source>
</evidence>
<proteinExistence type="inferred from homology"/>
<feature type="region of interest" description="Disordered" evidence="8">
    <location>
        <begin position="237"/>
        <end position="332"/>
    </location>
</feature>
<dbReference type="InterPro" id="IPR019440">
    <property type="entry name" value="MAU2"/>
</dbReference>
<dbReference type="Pfam" id="PF10345">
    <property type="entry name" value="Cohesin_load"/>
    <property type="match status" value="1"/>
</dbReference>
<evidence type="ECO:0000256" key="3">
    <source>
        <dbReference type="ARBA" id="ARBA00022618"/>
    </source>
</evidence>
<keyword evidence="10" id="KW-1185">Reference proteome</keyword>
<feature type="compositionally biased region" description="Pro residues" evidence="8">
    <location>
        <begin position="384"/>
        <end position="396"/>
    </location>
</feature>
<feature type="compositionally biased region" description="Low complexity" evidence="8">
    <location>
        <begin position="291"/>
        <end position="319"/>
    </location>
</feature>
<evidence type="ECO:0000313" key="10">
    <source>
        <dbReference type="Proteomes" id="UP000813444"/>
    </source>
</evidence>
<protein>
    <submittedName>
        <fullName evidence="9">Cohesin loading factor-domain-containing protein</fullName>
    </submittedName>
</protein>
<feature type="region of interest" description="Disordered" evidence="8">
    <location>
        <begin position="166"/>
        <end position="209"/>
    </location>
</feature>
<comment type="subcellular location">
    <subcellularLocation>
        <location evidence="1">Nucleus</location>
    </subcellularLocation>
</comment>
<dbReference type="GO" id="GO:0007064">
    <property type="term" value="P:mitotic sister chromatid cohesion"/>
    <property type="evidence" value="ECO:0007669"/>
    <property type="project" value="InterPro"/>
</dbReference>